<keyword evidence="1" id="KW-0732">Signal</keyword>
<dbReference type="PANTHER" id="PTHR40376">
    <property type="entry name" value="ODONTOGENESIS ASSOCIATED PHOSPHOPROTEIN"/>
    <property type="match status" value="1"/>
</dbReference>
<dbReference type="InterPro" id="IPR031706">
    <property type="entry name" value="ODAPH"/>
</dbReference>
<dbReference type="Pfam" id="PF15848">
    <property type="entry name" value="ODAPH"/>
    <property type="match status" value="1"/>
</dbReference>
<proteinExistence type="predicted"/>
<feature type="signal peptide" evidence="1">
    <location>
        <begin position="1"/>
        <end position="23"/>
    </location>
</feature>
<name>A0A9B0TZN6_CHRAS</name>
<dbReference type="PANTHER" id="PTHR40376:SF1">
    <property type="entry name" value="ODONTOGENESIS ASSOCIATED PHOSPHOPROTEIN"/>
    <property type="match status" value="1"/>
</dbReference>
<protein>
    <submittedName>
        <fullName evidence="3">Uncharacterized protein C4orf26 homolog</fullName>
    </submittedName>
</protein>
<evidence type="ECO:0000313" key="3">
    <source>
        <dbReference type="RefSeq" id="XP_006871663.1"/>
    </source>
</evidence>
<dbReference type="GeneID" id="102826943"/>
<feature type="chain" id="PRO_5038821506" evidence="1">
    <location>
        <begin position="24"/>
        <end position="84"/>
    </location>
</feature>
<dbReference type="AlphaFoldDB" id="A0A9B0TZN6"/>
<keyword evidence="2" id="KW-1185">Reference proteome</keyword>
<dbReference type="GO" id="GO:0070175">
    <property type="term" value="P:positive regulation of enamel mineralization"/>
    <property type="evidence" value="ECO:0007669"/>
    <property type="project" value="TreeGrafter"/>
</dbReference>
<evidence type="ECO:0000256" key="1">
    <source>
        <dbReference type="SAM" id="SignalP"/>
    </source>
</evidence>
<evidence type="ECO:0000313" key="2">
    <source>
        <dbReference type="Proteomes" id="UP000504623"/>
    </source>
</evidence>
<gene>
    <name evidence="3" type="primary">LOC102826943</name>
</gene>
<reference evidence="3" key="1">
    <citation type="submission" date="2025-08" db="UniProtKB">
        <authorList>
            <consortium name="RefSeq"/>
        </authorList>
    </citation>
    <scope>IDENTIFICATION</scope>
    <source>
        <tissue evidence="3">Spleen</tissue>
    </source>
</reference>
<dbReference type="CTD" id="152816"/>
<sequence>MAGRLCFSCWFLVCCLVVTGSEGQEVTPRGGSQNNGDSTDCQIFTLTPPPITRNLVTNIQPIPRTPKYFPRRYLQRGSSSSEEN</sequence>
<dbReference type="OrthoDB" id="9450558at2759"/>
<dbReference type="RefSeq" id="XP_006871663.1">
    <property type="nucleotide sequence ID" value="XM_006871601.1"/>
</dbReference>
<organism evidence="2 3">
    <name type="scientific">Chrysochloris asiatica</name>
    <name type="common">Cape golden mole</name>
    <dbReference type="NCBI Taxonomy" id="185453"/>
    <lineage>
        <taxon>Eukaryota</taxon>
        <taxon>Metazoa</taxon>
        <taxon>Chordata</taxon>
        <taxon>Craniata</taxon>
        <taxon>Vertebrata</taxon>
        <taxon>Euteleostomi</taxon>
        <taxon>Mammalia</taxon>
        <taxon>Eutheria</taxon>
        <taxon>Afrotheria</taxon>
        <taxon>Chrysochloridae</taxon>
        <taxon>Chrysochlorinae</taxon>
        <taxon>Chrysochloris</taxon>
    </lineage>
</organism>
<dbReference type="Proteomes" id="UP000504623">
    <property type="component" value="Unplaced"/>
</dbReference>
<accession>A0A9B0TZN6</accession>